<evidence type="ECO:0000256" key="2">
    <source>
        <dbReference type="ARBA" id="ARBA00022734"/>
    </source>
</evidence>
<feature type="domain" description="Jacalin-type lectin" evidence="3">
    <location>
        <begin position="1"/>
        <end position="29"/>
    </location>
</feature>
<feature type="domain" description="Jacalin-type lectin" evidence="3">
    <location>
        <begin position="56"/>
        <end position="199"/>
    </location>
</feature>
<dbReference type="Gene3D" id="2.100.10.30">
    <property type="entry name" value="Jacalin-like lectin domain"/>
    <property type="match status" value="1"/>
</dbReference>
<comment type="caution">
    <text evidence="4">The sequence shown here is derived from an EMBL/GenBank/DDBJ whole genome shotgun (WGS) entry which is preliminary data.</text>
</comment>
<comment type="similarity">
    <text evidence="1">Belongs to the jacalin lectin family.</text>
</comment>
<dbReference type="GO" id="GO:0030246">
    <property type="term" value="F:carbohydrate binding"/>
    <property type="evidence" value="ECO:0007669"/>
    <property type="project" value="UniProtKB-KW"/>
</dbReference>
<sequence length="261" mass="29770">MEDGVIIGFHGRGWPSFGYVDAIGVYVKSVDDLFSGSTQGVLSITNKEHSYNWENPTKKDLWGGNGGKEWNYQPNDAITEIKVHHGKCIDSISFKSKDGDGNWRKYGGTGGKEEPPFHIDWPRDYLASINGIYNHFDENKLVIESLCFETRKGLQYGPFGEANDKEAKKFEFSMGEWIIVGLFGRESTLIDALVTHQYEELPKEGIGYPVFCPISKSFIQLVSILQVLYHFKQFFKKFYEQSKDLISAAFEDCMQTHVKYI</sequence>
<accession>A0AAE0B856</accession>
<dbReference type="Proteomes" id="UP001281410">
    <property type="component" value="Unassembled WGS sequence"/>
</dbReference>
<evidence type="ECO:0000313" key="4">
    <source>
        <dbReference type="EMBL" id="KAK3231617.1"/>
    </source>
</evidence>
<protein>
    <recommendedName>
        <fullName evidence="3">Jacalin-type lectin domain-containing protein</fullName>
    </recommendedName>
</protein>
<evidence type="ECO:0000259" key="3">
    <source>
        <dbReference type="PROSITE" id="PS51752"/>
    </source>
</evidence>
<dbReference type="InterPro" id="IPR036404">
    <property type="entry name" value="Jacalin-like_lectin_dom_sf"/>
</dbReference>
<name>A0AAE0B856_9ROSI</name>
<keyword evidence="2" id="KW-0430">Lectin</keyword>
<organism evidence="4 5">
    <name type="scientific">Dipteronia sinensis</name>
    <dbReference type="NCBI Taxonomy" id="43782"/>
    <lineage>
        <taxon>Eukaryota</taxon>
        <taxon>Viridiplantae</taxon>
        <taxon>Streptophyta</taxon>
        <taxon>Embryophyta</taxon>
        <taxon>Tracheophyta</taxon>
        <taxon>Spermatophyta</taxon>
        <taxon>Magnoliopsida</taxon>
        <taxon>eudicotyledons</taxon>
        <taxon>Gunneridae</taxon>
        <taxon>Pentapetalae</taxon>
        <taxon>rosids</taxon>
        <taxon>malvids</taxon>
        <taxon>Sapindales</taxon>
        <taxon>Sapindaceae</taxon>
        <taxon>Hippocastanoideae</taxon>
        <taxon>Acereae</taxon>
        <taxon>Dipteronia</taxon>
    </lineage>
</organism>
<dbReference type="PANTHER" id="PTHR47293:SF66">
    <property type="entry name" value="JACALIN-RELATED LECTIN 11-RELATED"/>
    <property type="match status" value="1"/>
</dbReference>
<proteinExistence type="inferred from homology"/>
<dbReference type="SMART" id="SM00915">
    <property type="entry name" value="Jacalin"/>
    <property type="match status" value="1"/>
</dbReference>
<dbReference type="PROSITE" id="PS51752">
    <property type="entry name" value="JACALIN_LECTIN"/>
    <property type="match status" value="2"/>
</dbReference>
<dbReference type="Pfam" id="PF01419">
    <property type="entry name" value="Jacalin"/>
    <property type="match status" value="1"/>
</dbReference>
<evidence type="ECO:0000256" key="1">
    <source>
        <dbReference type="ARBA" id="ARBA00006568"/>
    </source>
</evidence>
<evidence type="ECO:0000313" key="5">
    <source>
        <dbReference type="Proteomes" id="UP001281410"/>
    </source>
</evidence>
<dbReference type="InterPro" id="IPR001229">
    <property type="entry name" value="Jacalin-like_lectin_dom"/>
</dbReference>
<dbReference type="AlphaFoldDB" id="A0AAE0B856"/>
<dbReference type="EMBL" id="JANJYJ010000001">
    <property type="protein sequence ID" value="KAK3231617.1"/>
    <property type="molecule type" value="Genomic_DNA"/>
</dbReference>
<keyword evidence="5" id="KW-1185">Reference proteome</keyword>
<reference evidence="4" key="1">
    <citation type="journal article" date="2023" name="Plant J.">
        <title>Genome sequences and population genomics provide insights into the demographic history, inbreeding, and mutation load of two 'living fossil' tree species of Dipteronia.</title>
        <authorList>
            <person name="Feng Y."/>
            <person name="Comes H.P."/>
            <person name="Chen J."/>
            <person name="Zhu S."/>
            <person name="Lu R."/>
            <person name="Zhang X."/>
            <person name="Li P."/>
            <person name="Qiu J."/>
            <person name="Olsen K.M."/>
            <person name="Qiu Y."/>
        </authorList>
    </citation>
    <scope>NUCLEOTIDE SEQUENCE</scope>
    <source>
        <strain evidence="4">NBL</strain>
    </source>
</reference>
<gene>
    <name evidence="4" type="ORF">Dsin_003498</name>
</gene>
<dbReference type="SUPFAM" id="SSF51101">
    <property type="entry name" value="Mannose-binding lectins"/>
    <property type="match status" value="1"/>
</dbReference>
<dbReference type="PANTHER" id="PTHR47293">
    <property type="entry name" value="JACALIN-RELATED LECTIN 3"/>
    <property type="match status" value="1"/>
</dbReference>